<dbReference type="Gene3D" id="1.20.5.340">
    <property type="match status" value="1"/>
</dbReference>
<feature type="compositionally biased region" description="Basic residues" evidence="6">
    <location>
        <begin position="197"/>
        <end position="212"/>
    </location>
</feature>
<keyword evidence="4" id="KW-0472">Membrane</keyword>
<protein>
    <recommendedName>
        <fullName evidence="7">SH3 domain-containing protein</fullName>
    </recommendedName>
</protein>
<feature type="region of interest" description="Disordered" evidence="6">
    <location>
        <begin position="485"/>
        <end position="847"/>
    </location>
</feature>
<dbReference type="Pfam" id="PF00018">
    <property type="entry name" value="SH3_1"/>
    <property type="match status" value="1"/>
</dbReference>
<feature type="region of interest" description="Disordered" evidence="6">
    <location>
        <begin position="117"/>
        <end position="387"/>
    </location>
</feature>
<dbReference type="InterPro" id="IPR001452">
    <property type="entry name" value="SH3_domain"/>
</dbReference>
<feature type="compositionally biased region" description="Basic and acidic residues" evidence="6">
    <location>
        <begin position="419"/>
        <end position="432"/>
    </location>
</feature>
<accession>A0A9W7YCL7</accession>
<feature type="domain" description="SH3" evidence="7">
    <location>
        <begin position="386"/>
        <end position="447"/>
    </location>
</feature>
<feature type="compositionally biased region" description="Low complexity" evidence="6">
    <location>
        <begin position="626"/>
        <end position="639"/>
    </location>
</feature>
<feature type="compositionally biased region" description="Pro residues" evidence="6">
    <location>
        <begin position="712"/>
        <end position="724"/>
    </location>
</feature>
<feature type="compositionally biased region" description="Acidic residues" evidence="6">
    <location>
        <begin position="446"/>
        <end position="457"/>
    </location>
</feature>
<evidence type="ECO:0000256" key="4">
    <source>
        <dbReference type="ARBA" id="ARBA00023136"/>
    </source>
</evidence>
<feature type="compositionally biased region" description="Low complexity" evidence="6">
    <location>
        <begin position="754"/>
        <end position="766"/>
    </location>
</feature>
<sequence>MTDSKLLVKAHHSYSKSKPDELDLSPGDIVQVTNDEHASWWVGYNETTKESGWFPSNFVTKTESKAKPKARKLVLITKRYEAADEDELTLEAGDVVKVKDDVDGWYLGRFNGITGRFPASHAEDYTPAESGVRPLPQPPASSAQPAPAPPTLPARSPPLPRRAQTEIAQSERFNDVLNAPTSPLSDEDLDAAQREKKAGHRISRLFGSKKSRSKDGASDAEPMSPADPAARDEDLRENIASPSRPLPLPSIASPPPPAARAVPPTPLASIGKPPSIPAPAAPPSARAVPPLPPTGLGKPPPIPAPATPAAPQPMALPRRPSASSGGESPAPVPPPPLPLIATAAAAAEDVEDGSRPTAEPQSEANPADGDEQQAAADGEAAEKTRAPAKLAKVLEDYEAQSPEELNLMQGDVVTIISRGGDDDPRWKGEYHGKKGYFPGSVVEPIEDSAALDEEDGDGSARPRGGFKLAAYGVQQGGLGSIFAGTGGMPALRKSAPRKADDAEPAQEAPTLAAAPVMPRLRSVQRPAPKEQPREEEPPNFLAHLAKVPRRLAASASSDDVGASPQPAPAPAAPLRNTHPADAVPDPDAGDEDGDEQAQDGDAVPAPAPRAVPEVSDSAADADADADAVAPVPARTADAGSDADEASADEDTADVARAPYEPVKAPSLPQVKRLVRRGPRQMPTSEGLKSNTSESQSQSLQSALKRDKDLEPAQPPPPPTPPPVAEKPKGFSRASQFGGPQLPTGGFKASSRVGSAMASRLAALQAQAGGGDEDAPPARAPRDATSPPPVAQKPPLASHAQPEAALAGSQPPPPAAAPAAEWQKKTEDELARLRSDAERARRSEEQVEQVVARLAASERESQAHKQTVASLERQVESLAAQLAALSTDISGIQRSVAGLASSSGVSSSEVASIVRTELRGALDPIHKHNQELQDESKKLDKKIADLRTYVDELVVDEEE</sequence>
<dbReference type="Gene3D" id="2.30.30.40">
    <property type="entry name" value="SH3 Domains"/>
    <property type="match status" value="3"/>
</dbReference>
<evidence type="ECO:0000313" key="8">
    <source>
        <dbReference type="EMBL" id="KAJ1731775.1"/>
    </source>
</evidence>
<feature type="domain" description="SH3" evidence="7">
    <location>
        <begin position="3"/>
        <end position="64"/>
    </location>
</feature>
<feature type="domain" description="SH3" evidence="7">
    <location>
        <begin position="69"/>
        <end position="127"/>
    </location>
</feature>
<keyword evidence="9" id="KW-1185">Reference proteome</keyword>
<keyword evidence="3" id="KW-0175">Coiled coil</keyword>
<evidence type="ECO:0000256" key="2">
    <source>
        <dbReference type="ARBA" id="ARBA00022443"/>
    </source>
</evidence>
<feature type="compositionally biased region" description="Low complexity" evidence="6">
    <location>
        <begin position="552"/>
        <end position="564"/>
    </location>
</feature>
<dbReference type="Proteomes" id="UP001143981">
    <property type="component" value="Unassembled WGS sequence"/>
</dbReference>
<dbReference type="PROSITE" id="PS50002">
    <property type="entry name" value="SH3"/>
    <property type="match status" value="3"/>
</dbReference>
<organism evidence="8 9">
    <name type="scientific">Coemansia biformis</name>
    <dbReference type="NCBI Taxonomy" id="1286918"/>
    <lineage>
        <taxon>Eukaryota</taxon>
        <taxon>Fungi</taxon>
        <taxon>Fungi incertae sedis</taxon>
        <taxon>Zoopagomycota</taxon>
        <taxon>Kickxellomycotina</taxon>
        <taxon>Kickxellomycetes</taxon>
        <taxon>Kickxellales</taxon>
        <taxon>Kickxellaceae</taxon>
        <taxon>Coemansia</taxon>
    </lineage>
</organism>
<dbReference type="EMBL" id="JANBOI010000292">
    <property type="protein sequence ID" value="KAJ1731775.1"/>
    <property type="molecule type" value="Genomic_DNA"/>
</dbReference>
<dbReference type="InterPro" id="IPR050384">
    <property type="entry name" value="Endophilin_SH3RF"/>
</dbReference>
<reference evidence="8" key="1">
    <citation type="submission" date="2022-07" db="EMBL/GenBank/DDBJ databases">
        <title>Phylogenomic reconstructions and comparative analyses of Kickxellomycotina fungi.</title>
        <authorList>
            <person name="Reynolds N.K."/>
            <person name="Stajich J.E."/>
            <person name="Barry K."/>
            <person name="Grigoriev I.V."/>
            <person name="Crous P."/>
            <person name="Smith M.E."/>
        </authorList>
    </citation>
    <scope>NUCLEOTIDE SEQUENCE</scope>
    <source>
        <strain evidence="8">BCRC 34381</strain>
    </source>
</reference>
<dbReference type="OrthoDB" id="10255964at2759"/>
<feature type="compositionally biased region" description="Pro residues" evidence="6">
    <location>
        <begin position="146"/>
        <end position="160"/>
    </location>
</feature>
<keyword evidence="2 5" id="KW-0728">SH3 domain</keyword>
<feature type="region of interest" description="Disordered" evidence="6">
    <location>
        <begin position="446"/>
        <end position="465"/>
    </location>
</feature>
<feature type="compositionally biased region" description="Low complexity" evidence="6">
    <location>
        <begin position="689"/>
        <end position="701"/>
    </location>
</feature>
<dbReference type="InterPro" id="IPR036028">
    <property type="entry name" value="SH3-like_dom_sf"/>
</dbReference>
<feature type="compositionally biased region" description="Low complexity" evidence="6">
    <location>
        <begin position="312"/>
        <end position="329"/>
    </location>
</feature>
<feature type="compositionally biased region" description="Basic and acidic residues" evidence="6">
    <location>
        <begin position="527"/>
        <end position="536"/>
    </location>
</feature>
<dbReference type="SUPFAM" id="SSF50044">
    <property type="entry name" value="SH3-domain"/>
    <property type="match status" value="3"/>
</dbReference>
<dbReference type="PANTHER" id="PTHR14167:SF81">
    <property type="entry name" value="ENDOPHILIN-A"/>
    <property type="match status" value="1"/>
</dbReference>
<evidence type="ECO:0000313" key="9">
    <source>
        <dbReference type="Proteomes" id="UP001143981"/>
    </source>
</evidence>
<feature type="region of interest" description="Disordered" evidence="6">
    <location>
        <begin position="416"/>
        <end position="439"/>
    </location>
</feature>
<feature type="compositionally biased region" description="Acidic residues" evidence="6">
    <location>
        <begin position="640"/>
        <end position="652"/>
    </location>
</feature>
<feature type="compositionally biased region" description="Basic and acidic residues" evidence="6">
    <location>
        <begin position="821"/>
        <end position="844"/>
    </location>
</feature>
<evidence type="ECO:0000256" key="3">
    <source>
        <dbReference type="ARBA" id="ARBA00023054"/>
    </source>
</evidence>
<evidence type="ECO:0000256" key="1">
    <source>
        <dbReference type="ARBA" id="ARBA00004170"/>
    </source>
</evidence>
<name>A0A9W7YCL7_9FUNG</name>
<gene>
    <name evidence="8" type="ORF">LPJ61_002368</name>
</gene>
<evidence type="ECO:0000256" key="5">
    <source>
        <dbReference type="PROSITE-ProRule" id="PRU00192"/>
    </source>
</evidence>
<feature type="compositionally biased region" description="Pro residues" evidence="6">
    <location>
        <begin position="289"/>
        <end position="311"/>
    </location>
</feature>
<dbReference type="SMART" id="SM00326">
    <property type="entry name" value="SH3"/>
    <property type="match status" value="3"/>
</dbReference>
<feature type="compositionally biased region" description="Low complexity" evidence="6">
    <location>
        <begin position="599"/>
        <end position="618"/>
    </location>
</feature>
<comment type="caution">
    <text evidence="8">The sequence shown here is derived from an EMBL/GenBank/DDBJ whole genome shotgun (WGS) entry which is preliminary data.</text>
</comment>
<comment type="subcellular location">
    <subcellularLocation>
        <location evidence="1">Membrane</location>
        <topology evidence="1">Peripheral membrane protein</topology>
    </subcellularLocation>
</comment>
<evidence type="ECO:0000259" key="7">
    <source>
        <dbReference type="PROSITE" id="PS50002"/>
    </source>
</evidence>
<feature type="compositionally biased region" description="Acidic residues" evidence="6">
    <location>
        <begin position="587"/>
        <end position="598"/>
    </location>
</feature>
<dbReference type="PANTHER" id="PTHR14167">
    <property type="entry name" value="SH3 DOMAIN-CONTAINING"/>
    <property type="match status" value="1"/>
</dbReference>
<dbReference type="AlphaFoldDB" id="A0A9W7YCL7"/>
<proteinExistence type="predicted"/>
<evidence type="ECO:0000256" key="6">
    <source>
        <dbReference type="SAM" id="MobiDB-lite"/>
    </source>
</evidence>
<feature type="compositionally biased region" description="Pro residues" evidence="6">
    <location>
        <begin position="244"/>
        <end position="266"/>
    </location>
</feature>
<dbReference type="CDD" id="cd00174">
    <property type="entry name" value="SH3"/>
    <property type="match status" value="1"/>
</dbReference>
<dbReference type="Pfam" id="PF07653">
    <property type="entry name" value="SH3_2"/>
    <property type="match status" value="2"/>
</dbReference>